<organism evidence="1 2">
    <name type="scientific">Nelumbo nucifera</name>
    <name type="common">Sacred lotus</name>
    <dbReference type="NCBI Taxonomy" id="4432"/>
    <lineage>
        <taxon>Eukaryota</taxon>
        <taxon>Viridiplantae</taxon>
        <taxon>Streptophyta</taxon>
        <taxon>Embryophyta</taxon>
        <taxon>Tracheophyta</taxon>
        <taxon>Spermatophyta</taxon>
        <taxon>Magnoliopsida</taxon>
        <taxon>Proteales</taxon>
        <taxon>Nelumbonaceae</taxon>
        <taxon>Nelumbo</taxon>
    </lineage>
</organism>
<gene>
    <name evidence="1" type="ORF">HUJ06_023311</name>
</gene>
<proteinExistence type="predicted"/>
<comment type="caution">
    <text evidence="1">The sequence shown here is derived from an EMBL/GenBank/DDBJ whole genome shotgun (WGS) entry which is preliminary data.</text>
</comment>
<keyword evidence="2" id="KW-1185">Reference proteome</keyword>
<dbReference type="AlphaFoldDB" id="A0A822XWT3"/>
<sequence length="39" mass="4733">MHDSNYKWVLTQRIPPRVVPNQERVSLTRKPFTVKEPRK</sequence>
<reference evidence="1 2" key="1">
    <citation type="journal article" date="2020" name="Mol. Biol. Evol.">
        <title>Distinct Expression and Methylation Patterns for Genes with Different Fates following a Single Whole-Genome Duplication in Flowering Plants.</title>
        <authorList>
            <person name="Shi T."/>
            <person name="Rahmani R.S."/>
            <person name="Gugger P.F."/>
            <person name="Wang M."/>
            <person name="Li H."/>
            <person name="Zhang Y."/>
            <person name="Li Z."/>
            <person name="Wang Q."/>
            <person name="Van de Peer Y."/>
            <person name="Marchal K."/>
            <person name="Chen J."/>
        </authorList>
    </citation>
    <scope>NUCLEOTIDE SEQUENCE [LARGE SCALE GENOMIC DNA]</scope>
    <source>
        <tissue evidence="1">Leaf</tissue>
    </source>
</reference>
<accession>A0A822XWT3</accession>
<name>A0A822XWT3_NELNU</name>
<dbReference type="EMBL" id="DUZY01000001">
    <property type="protein sequence ID" value="DAD21848.1"/>
    <property type="molecule type" value="Genomic_DNA"/>
</dbReference>
<dbReference type="Proteomes" id="UP000607653">
    <property type="component" value="Unassembled WGS sequence"/>
</dbReference>
<evidence type="ECO:0000313" key="1">
    <source>
        <dbReference type="EMBL" id="DAD21848.1"/>
    </source>
</evidence>
<protein>
    <submittedName>
        <fullName evidence="1">Uncharacterized protein</fullName>
    </submittedName>
</protein>
<evidence type="ECO:0000313" key="2">
    <source>
        <dbReference type="Proteomes" id="UP000607653"/>
    </source>
</evidence>